<feature type="region of interest" description="Disordered" evidence="1">
    <location>
        <begin position="628"/>
        <end position="648"/>
    </location>
</feature>
<feature type="compositionally biased region" description="Basic and acidic residues" evidence="1">
    <location>
        <begin position="717"/>
        <end position="728"/>
    </location>
</feature>
<feature type="compositionally biased region" description="Polar residues" evidence="1">
    <location>
        <begin position="773"/>
        <end position="785"/>
    </location>
</feature>
<evidence type="ECO:0000256" key="1">
    <source>
        <dbReference type="SAM" id="MobiDB-lite"/>
    </source>
</evidence>
<dbReference type="EMBL" id="CABFNQ020000764">
    <property type="protein sequence ID" value="CAH0041888.1"/>
    <property type="molecule type" value="Genomic_DNA"/>
</dbReference>
<dbReference type="AlphaFoldDB" id="A0A9N9YWS4"/>
<organism evidence="2 3">
    <name type="scientific">Clonostachys rhizophaga</name>
    <dbReference type="NCBI Taxonomy" id="160324"/>
    <lineage>
        <taxon>Eukaryota</taxon>
        <taxon>Fungi</taxon>
        <taxon>Dikarya</taxon>
        <taxon>Ascomycota</taxon>
        <taxon>Pezizomycotina</taxon>
        <taxon>Sordariomycetes</taxon>
        <taxon>Hypocreomycetidae</taxon>
        <taxon>Hypocreales</taxon>
        <taxon>Bionectriaceae</taxon>
        <taxon>Clonostachys</taxon>
    </lineage>
</organism>
<feature type="region of interest" description="Disordered" evidence="1">
    <location>
        <begin position="703"/>
        <end position="742"/>
    </location>
</feature>
<dbReference type="Proteomes" id="UP000696573">
    <property type="component" value="Unassembled WGS sequence"/>
</dbReference>
<feature type="compositionally biased region" description="Basic and acidic residues" evidence="1">
    <location>
        <begin position="449"/>
        <end position="474"/>
    </location>
</feature>
<accession>A0A9N9YWS4</accession>
<comment type="caution">
    <text evidence="2">The sequence shown here is derived from an EMBL/GenBank/DDBJ whole genome shotgun (WGS) entry which is preliminary data.</text>
</comment>
<proteinExistence type="predicted"/>
<reference evidence="2" key="1">
    <citation type="submission" date="2021-10" db="EMBL/GenBank/DDBJ databases">
        <authorList>
            <person name="Piombo E."/>
        </authorList>
    </citation>
    <scope>NUCLEOTIDE SEQUENCE</scope>
</reference>
<keyword evidence="3" id="KW-1185">Reference proteome</keyword>
<feature type="compositionally biased region" description="Polar residues" evidence="1">
    <location>
        <begin position="432"/>
        <end position="441"/>
    </location>
</feature>
<sequence length="828" mass="92595">MPAPPIIINNNVYQSSGSSSETDDSDQDPTGGNSKTFTFKKVERKGLSISLELKRYEEEPGAPRTKTIHNPKSAEALAWNQPTTSLLDTGSTCELLNIQALEYTADDDGLGKTTLICPGGSMKGSDSATVQLRWLLVLNCPHISNELTAVAVTLLDDVEKRHSKMSESGAYIEPGTVLRCVGKYLRHAGNKEQSLECETAYFLSSPHIDFRQSAAKTGPNEGYGPRSLLQYLYGYDLDDGTTKQIVQKMAGGEINEHLHVNQVWYLLIGSDVLVTMSDMTRPELQGNGIAVDIRPVFDKGLLSICLYDEASRRYNSVVDLDYTYVDLLQHCVSLVRGSTYDAFDYELLNPDDGVLTPGEWLRLVSSFDTNMLTFYFREKGAETRASRKSDAQDAARTSRESRTVSRRSYYRDEERQVIVRRGEYVRRDNLPAQPTSLSTMPKPSVFSGRSEDTALVRHRQDGRMKRQPKADSPRRSYSPSPRRSYARSVSRGRRRRTSPTSCSDEKPEESQTQSQSRVDHGNTGNDGLELAFSDGQAHPSVDDKISARNSFSGKINESTQTSTKDSPTMTEDKRLSYPALMPIYQEEQDLTAAAAQDVDHIEITMEEISEQSPEAKNWPVILYNQASSPQVPTQGEDLSEQEVDSSKERALLSDIDSYPALPRRRSTGFGSVGNRAVTLYRGPKAKTDDGIRTRVISRPRGRVVLDGPSEYGNDATNHGRDNRRDRYASRRYHEKPSRPRGHTIKWTDKVAKSEKVTNETLFRRNRGTSVFTLGNLSDNETSITNSDEESSDASPSAKWQINESFSVIKLIKTLGPELRSRLPYYIRG</sequence>
<feature type="compositionally biased region" description="Low complexity" evidence="1">
    <location>
        <begin position="475"/>
        <end position="489"/>
    </location>
</feature>
<feature type="compositionally biased region" description="Polar residues" evidence="1">
    <location>
        <begin position="547"/>
        <end position="569"/>
    </location>
</feature>
<feature type="region of interest" description="Disordered" evidence="1">
    <location>
        <begin position="773"/>
        <end position="796"/>
    </location>
</feature>
<gene>
    <name evidence="2" type="ORF">CRHIZ90672A_00012327</name>
</gene>
<feature type="region of interest" description="Disordered" evidence="1">
    <location>
        <begin position="425"/>
        <end position="571"/>
    </location>
</feature>
<protein>
    <submittedName>
        <fullName evidence="2">Uncharacterized protein</fullName>
    </submittedName>
</protein>
<feature type="region of interest" description="Disordered" evidence="1">
    <location>
        <begin position="1"/>
        <end position="36"/>
    </location>
</feature>
<feature type="compositionally biased region" description="Basic residues" evidence="1">
    <location>
        <begin position="729"/>
        <end position="742"/>
    </location>
</feature>
<dbReference type="OrthoDB" id="5430750at2759"/>
<evidence type="ECO:0000313" key="3">
    <source>
        <dbReference type="Proteomes" id="UP000696573"/>
    </source>
</evidence>
<feature type="region of interest" description="Disordered" evidence="1">
    <location>
        <begin position="385"/>
        <end position="409"/>
    </location>
</feature>
<name>A0A9N9YWS4_9HYPO</name>
<evidence type="ECO:0000313" key="2">
    <source>
        <dbReference type="EMBL" id="CAH0041888.1"/>
    </source>
</evidence>